<dbReference type="Proteomes" id="UP000077885">
    <property type="component" value="Unassembled WGS sequence"/>
</dbReference>
<reference evidence="2" key="1">
    <citation type="submission" date="2016-05" db="EMBL/GenBank/DDBJ databases">
        <title>Draft genome of Corynebacterium afermentans subsp. afermentans LCDC 88199T.</title>
        <authorList>
            <person name="Bernier A.-M."/>
            <person name="Bernard K."/>
        </authorList>
    </citation>
    <scope>NUCLEOTIDE SEQUENCE [LARGE SCALE GENOMIC DNA]</scope>
    <source>
        <strain evidence="2">NML02-A-017</strain>
    </source>
</reference>
<dbReference type="OrthoDB" id="8780395at2"/>
<dbReference type="STRING" id="1795827.A7P95_10885"/>
<name>A0A1A9RVI1_9NEIS</name>
<organism evidence="1 2">
    <name type="scientific">Eikenella longinqua</name>
    <dbReference type="NCBI Taxonomy" id="1795827"/>
    <lineage>
        <taxon>Bacteria</taxon>
        <taxon>Pseudomonadati</taxon>
        <taxon>Pseudomonadota</taxon>
        <taxon>Betaproteobacteria</taxon>
        <taxon>Neisseriales</taxon>
        <taxon>Neisseriaceae</taxon>
        <taxon>Eikenella</taxon>
    </lineage>
</organism>
<proteinExistence type="predicted"/>
<sequence>MPAITFDRFDGGLDVRQLASSADANRLRMLKNAYVTTGRTIRKRPGLKRLGSLNSGSFGLFGGVDALWTFSAFGGDHAQFPQIKNSRIREPYGKNMVRLVHAEVFNGFIYAAVECEDGSIEHHYLDGKYETLVQDANCPHSRSLIKKAGKMFAIKNDVVRFSATGNARDWSTPDDAGFLPVALQQSVNNKPTALGEYQGNLVVFFEDSAQIWQVDPDPKNHRLISTVPIGTPFPYSHAGMGSDIFFLSQNGFRSVAVQAFSTNLMDNDIGSPIDALVQQDLKRAIEPKMVYWRGTGQLLCFMGDYAYVYSYSRSSKISAWSMWTFPFEVEAVAEYEAKLYLRSGADLYVFDPDSHSDDGQPIEVVAELPYLDMRKPGVLKQFTGVDVAADGSLEVQFAFNPARPDLLTPPIFLRGDTRPLPRLPVEVMATNLAIRIGNHDNQAFELASVTLYYELSGGYAV</sequence>
<dbReference type="AlphaFoldDB" id="A0A1A9RVI1"/>
<dbReference type="EMBL" id="LXSL01000033">
    <property type="protein sequence ID" value="OAM25900.1"/>
    <property type="molecule type" value="Genomic_DNA"/>
</dbReference>
<comment type="caution">
    <text evidence="1">The sequence shown here is derived from an EMBL/GenBank/DDBJ whole genome shotgun (WGS) entry which is preliminary data.</text>
</comment>
<gene>
    <name evidence="1" type="ORF">A7P95_10885</name>
</gene>
<keyword evidence="2" id="KW-1185">Reference proteome</keyword>
<accession>A0A1A9RVI1</accession>
<protein>
    <submittedName>
        <fullName evidence="1">Uncharacterized protein</fullName>
    </submittedName>
</protein>
<evidence type="ECO:0000313" key="1">
    <source>
        <dbReference type="EMBL" id="OAM25900.1"/>
    </source>
</evidence>
<evidence type="ECO:0000313" key="2">
    <source>
        <dbReference type="Proteomes" id="UP000077885"/>
    </source>
</evidence>
<dbReference type="RefSeq" id="WP_067595317.1">
    <property type="nucleotide sequence ID" value="NZ_LXSL01000033.1"/>
</dbReference>